<evidence type="ECO:0000313" key="1">
    <source>
        <dbReference type="EMBL" id="MER9406591.1"/>
    </source>
</evidence>
<proteinExistence type="predicted"/>
<dbReference type="EMBL" id="JAMYQB010000018">
    <property type="protein sequence ID" value="MER9406591.1"/>
    <property type="molecule type" value="Genomic_DNA"/>
</dbReference>
<comment type="caution">
    <text evidence="1">The sequence shown here is derived from an EMBL/GenBank/DDBJ whole genome shotgun (WGS) entry which is preliminary data.</text>
</comment>
<accession>A0ABV1Z3N1</accession>
<sequence>MQFATFERSSILHELSLKPFSTVLEAMKEKDPAGMLSTTRVLSLLDEENYDDAISFLAGDFAKGVSINVVRPDTQGRMRTTSFFDLAHDYALSQKGRVVAETVG</sequence>
<name>A0ABV1Z3N1_9HYPH</name>
<organism evidence="1 2">
    <name type="scientific">Mesorhizobium caraganae</name>
    <dbReference type="NCBI Taxonomy" id="483206"/>
    <lineage>
        <taxon>Bacteria</taxon>
        <taxon>Pseudomonadati</taxon>
        <taxon>Pseudomonadota</taxon>
        <taxon>Alphaproteobacteria</taxon>
        <taxon>Hyphomicrobiales</taxon>
        <taxon>Phyllobacteriaceae</taxon>
        <taxon>Mesorhizobium</taxon>
    </lineage>
</organism>
<protein>
    <submittedName>
        <fullName evidence="1">Uncharacterized protein</fullName>
    </submittedName>
</protein>
<evidence type="ECO:0000313" key="2">
    <source>
        <dbReference type="Proteomes" id="UP001433071"/>
    </source>
</evidence>
<gene>
    <name evidence="1" type="ORF">NKI36_21395</name>
</gene>
<keyword evidence="2" id="KW-1185">Reference proteome</keyword>
<reference evidence="1 2" key="1">
    <citation type="journal article" date="2024" name="Proc. Natl. Acad. Sci. U.S.A.">
        <title>The evolutionary genomics of adaptation to stress in wild rhizobium bacteria.</title>
        <authorList>
            <person name="Kehlet-Delgado H."/>
            <person name="Montoya A.P."/>
            <person name="Jensen K.T."/>
            <person name="Wendlandt C.E."/>
            <person name="Dexheimer C."/>
            <person name="Roberts M."/>
            <person name="Torres Martinez L."/>
            <person name="Friesen M.L."/>
            <person name="Griffitts J.S."/>
            <person name="Porter S.S."/>
        </authorList>
    </citation>
    <scope>NUCLEOTIDE SEQUENCE [LARGE SCALE GENOMIC DNA]</scope>
    <source>
        <strain evidence="1 2">M0641</strain>
    </source>
</reference>
<dbReference type="Proteomes" id="UP001433071">
    <property type="component" value="Unassembled WGS sequence"/>
</dbReference>
<dbReference type="RefSeq" id="WP_352559906.1">
    <property type="nucleotide sequence ID" value="NZ_JAMYQB010000018.1"/>
</dbReference>